<dbReference type="GO" id="GO:0004527">
    <property type="term" value="F:exonuclease activity"/>
    <property type="evidence" value="ECO:0007669"/>
    <property type="project" value="UniProtKB-KW"/>
</dbReference>
<evidence type="ECO:0000256" key="3">
    <source>
        <dbReference type="ARBA" id="ARBA00022801"/>
    </source>
</evidence>
<accession>A0A840UXA5</accession>
<evidence type="ECO:0000256" key="4">
    <source>
        <dbReference type="ARBA" id="ARBA00022839"/>
    </source>
</evidence>
<dbReference type="AlphaFoldDB" id="A0A840UXA5"/>
<dbReference type="EMBL" id="JACHFH010000031">
    <property type="protein sequence ID" value="MBB5337025.1"/>
    <property type="molecule type" value="Genomic_DNA"/>
</dbReference>
<keyword evidence="8 9" id="KW-0464">Manganese</keyword>
<dbReference type="PANTHER" id="PTHR37168:SF1">
    <property type="entry name" value="CRISPR-ASSOCIATED EXONUCLEASE CAS4"/>
    <property type="match status" value="1"/>
</dbReference>
<proteinExistence type="inferred from homology"/>
<dbReference type="PANTHER" id="PTHR37168">
    <property type="entry name" value="CRISPR-ASSOCIATED EXONUCLEASE CAS4"/>
    <property type="match status" value="1"/>
</dbReference>
<keyword evidence="5 9" id="KW-0408">Iron</keyword>
<comment type="function">
    <text evidence="9">CRISPR (clustered regularly interspaced short palindromic repeat) is an adaptive immune system that provides protection against mobile genetic elements (viruses, transposable elements and conjugative plasmids). CRISPR clusters contain sequences complementary to antecedent mobile elements and target invading nucleic acids. CRISPR clusters are transcribed and processed into CRISPR RNA (crRNA).</text>
</comment>
<keyword evidence="12" id="KW-1185">Reference proteome</keyword>
<evidence type="ECO:0000256" key="7">
    <source>
        <dbReference type="ARBA" id="ARBA00023118"/>
    </source>
</evidence>
<dbReference type="NCBIfam" id="TIGR00372">
    <property type="entry name" value="cas4"/>
    <property type="match status" value="1"/>
</dbReference>
<dbReference type="Gene3D" id="3.90.320.10">
    <property type="match status" value="1"/>
</dbReference>
<sequence length="162" mass="19087">MKKITGVMYSYYFLCKRKLWLFAHDINMEQESEAVFIGKLIDESTYKRENKHILIDDTINIDYINNGIVCEVKKSKKEKQMAINQIKYYLYILQQHNLMHIKGRLVIPKERISEDVELSEQDSCQIEENLQAINEILNLSVPPSTDKKAACKSCAYYEFCYI</sequence>
<dbReference type="Pfam" id="PF01930">
    <property type="entry name" value="Cas_Cas4"/>
    <property type="match status" value="1"/>
</dbReference>
<evidence type="ECO:0000256" key="1">
    <source>
        <dbReference type="ARBA" id="ARBA00022722"/>
    </source>
</evidence>
<evidence type="ECO:0000256" key="8">
    <source>
        <dbReference type="ARBA" id="ARBA00023211"/>
    </source>
</evidence>
<dbReference type="GO" id="GO:0051536">
    <property type="term" value="F:iron-sulfur cluster binding"/>
    <property type="evidence" value="ECO:0007669"/>
    <property type="project" value="UniProtKB-KW"/>
</dbReference>
<reference evidence="11 12" key="1">
    <citation type="submission" date="2020-08" db="EMBL/GenBank/DDBJ databases">
        <title>Genomic Encyclopedia of Type Strains, Phase IV (KMG-IV): sequencing the most valuable type-strain genomes for metagenomic binning, comparative biology and taxonomic classification.</title>
        <authorList>
            <person name="Goeker M."/>
        </authorList>
    </citation>
    <scope>NUCLEOTIDE SEQUENCE [LARGE SCALE GENOMIC DNA]</scope>
    <source>
        <strain evidence="11 12">DSM 24661</strain>
    </source>
</reference>
<protein>
    <recommendedName>
        <fullName evidence="9">CRISPR-associated exonuclease Cas4</fullName>
        <ecNumber evidence="9">3.1.12.1</ecNumber>
    </recommendedName>
</protein>
<evidence type="ECO:0000256" key="6">
    <source>
        <dbReference type="ARBA" id="ARBA00023014"/>
    </source>
</evidence>
<keyword evidence="7 9" id="KW-0051">Antiviral defense</keyword>
<dbReference type="InterPro" id="IPR022765">
    <property type="entry name" value="Dna2/Cas4_DUF83"/>
</dbReference>
<comment type="caution">
    <text evidence="11">The sequence shown here is derived from an EMBL/GenBank/DDBJ whole genome shotgun (WGS) entry which is preliminary data.</text>
</comment>
<keyword evidence="3 9" id="KW-0378">Hydrolase</keyword>
<evidence type="ECO:0000313" key="12">
    <source>
        <dbReference type="Proteomes" id="UP000559117"/>
    </source>
</evidence>
<evidence type="ECO:0000256" key="2">
    <source>
        <dbReference type="ARBA" id="ARBA00022723"/>
    </source>
</evidence>
<evidence type="ECO:0000259" key="10">
    <source>
        <dbReference type="Pfam" id="PF01930"/>
    </source>
</evidence>
<gene>
    <name evidence="11" type="ORF">HNR32_002181</name>
</gene>
<keyword evidence="4 9" id="KW-0269">Exonuclease</keyword>
<dbReference type="EC" id="3.1.12.1" evidence="9"/>
<dbReference type="InterPro" id="IPR011604">
    <property type="entry name" value="PDDEXK-like_dom_sf"/>
</dbReference>
<organism evidence="11 12">
    <name type="scientific">Pectinatus brassicae</name>
    <dbReference type="NCBI Taxonomy" id="862415"/>
    <lineage>
        <taxon>Bacteria</taxon>
        <taxon>Bacillati</taxon>
        <taxon>Bacillota</taxon>
        <taxon>Negativicutes</taxon>
        <taxon>Selenomonadales</taxon>
        <taxon>Selenomonadaceae</taxon>
        <taxon>Pectinatus</taxon>
    </lineage>
</organism>
<comment type="similarity">
    <text evidence="9">Belongs to the CRISPR-associated exonuclease Cas4 family.</text>
</comment>
<comment type="cofactor">
    <cofactor evidence="9">
        <name>iron-sulfur cluster</name>
        <dbReference type="ChEBI" id="CHEBI:30408"/>
    </cofactor>
</comment>
<feature type="domain" description="DUF83" evidence="10">
    <location>
        <begin position="5"/>
        <end position="162"/>
    </location>
</feature>
<evidence type="ECO:0000313" key="11">
    <source>
        <dbReference type="EMBL" id="MBB5337025.1"/>
    </source>
</evidence>
<dbReference type="InterPro" id="IPR013343">
    <property type="entry name" value="CRISPR-assoc_prot_Cas4"/>
</dbReference>
<evidence type="ECO:0000256" key="5">
    <source>
        <dbReference type="ARBA" id="ARBA00023004"/>
    </source>
</evidence>
<dbReference type="Proteomes" id="UP000559117">
    <property type="component" value="Unassembled WGS sequence"/>
</dbReference>
<dbReference type="RefSeq" id="WP_183862503.1">
    <property type="nucleotide sequence ID" value="NZ_JACHFH010000031.1"/>
</dbReference>
<keyword evidence="6 9" id="KW-0411">Iron-sulfur</keyword>
<dbReference type="GO" id="GO:0051607">
    <property type="term" value="P:defense response to virus"/>
    <property type="evidence" value="ECO:0007669"/>
    <property type="project" value="UniProtKB-KW"/>
</dbReference>
<dbReference type="GO" id="GO:0046872">
    <property type="term" value="F:metal ion binding"/>
    <property type="evidence" value="ECO:0007669"/>
    <property type="project" value="UniProtKB-KW"/>
</dbReference>
<name>A0A840UXA5_9FIRM</name>
<keyword evidence="1 9" id="KW-0540">Nuclease</keyword>
<evidence type="ECO:0000256" key="9">
    <source>
        <dbReference type="RuleBase" id="RU365022"/>
    </source>
</evidence>
<keyword evidence="2 9" id="KW-0479">Metal-binding</keyword>
<comment type="cofactor">
    <cofactor evidence="9">
        <name>Mg(2+)</name>
        <dbReference type="ChEBI" id="CHEBI:18420"/>
    </cofactor>
    <cofactor evidence="9">
        <name>Mn(2+)</name>
        <dbReference type="ChEBI" id="CHEBI:29035"/>
    </cofactor>
    <text evidence="9">Mg(2+) or Mn(2+) required for ssDNA cleavage activity.</text>
</comment>